<evidence type="ECO:0000313" key="1">
    <source>
        <dbReference type="EMBL" id="GFH87127.1"/>
    </source>
</evidence>
<protein>
    <submittedName>
        <fullName evidence="1">Uncharacterized protein</fullName>
    </submittedName>
</protein>
<reference evidence="1 2" key="1">
    <citation type="journal article" date="2020" name="Microbiome">
        <title>Single-cell genomics of uncultured bacteria reveals dietary fiber responders in the mouse gut microbiota.</title>
        <authorList>
            <person name="Chijiiwa R."/>
            <person name="Hosokawa M."/>
            <person name="Kogawa M."/>
            <person name="Nishikawa Y."/>
            <person name="Ide K."/>
            <person name="Sakanashi C."/>
            <person name="Takahashi K."/>
            <person name="Takeyama H."/>
        </authorList>
    </citation>
    <scope>NUCLEOTIDE SEQUENCE [LARGE SCALE GENOMIC DNA]</scope>
    <source>
        <strain evidence="1">IMSAGC_001</strain>
    </source>
</reference>
<gene>
    <name evidence="1" type="ORF">IMSAGC001_02551</name>
</gene>
<accession>A0A7J0A490</accession>
<organism evidence="1 2">
    <name type="scientific">Bacteroides acidifaciens</name>
    <dbReference type="NCBI Taxonomy" id="85831"/>
    <lineage>
        <taxon>Bacteria</taxon>
        <taxon>Pseudomonadati</taxon>
        <taxon>Bacteroidota</taxon>
        <taxon>Bacteroidia</taxon>
        <taxon>Bacteroidales</taxon>
        <taxon>Bacteroidaceae</taxon>
        <taxon>Bacteroides</taxon>
    </lineage>
</organism>
<dbReference type="RefSeq" id="WP_172504034.1">
    <property type="nucleotide sequence ID" value="NZ_BLLS01000076.1"/>
</dbReference>
<comment type="caution">
    <text evidence="1">The sequence shown here is derived from an EMBL/GenBank/DDBJ whole genome shotgun (WGS) entry which is preliminary data.</text>
</comment>
<name>A0A7J0A490_9BACE</name>
<dbReference type="Proteomes" id="UP000491181">
    <property type="component" value="Unassembled WGS sequence"/>
</dbReference>
<evidence type="ECO:0000313" key="2">
    <source>
        <dbReference type="Proteomes" id="UP000491181"/>
    </source>
</evidence>
<sequence length="144" mass="16237">MDHLEVKKCETCGKTKHISEFSKSYRSRCKACVAEHTREVRAAEKLTARLKPTGEEVEVIPNGTMSIHCAAYKTKDGRMIPTTALEFEKNIDWEQRRYEIAKELMKAFAANSHNQCVDASSEMLAQWSVVGADMLIAELKKGTI</sequence>
<proteinExistence type="predicted"/>
<dbReference type="EMBL" id="BLLS01000076">
    <property type="protein sequence ID" value="GFH87127.1"/>
    <property type="molecule type" value="Genomic_DNA"/>
</dbReference>
<dbReference type="AlphaFoldDB" id="A0A7J0A490"/>